<protein>
    <submittedName>
        <fullName evidence="3">Type VI secretion system Vgr family protein</fullName>
    </submittedName>
</protein>
<dbReference type="AlphaFoldDB" id="A0A0M6ZXE6"/>
<comment type="similarity">
    <text evidence="1">Belongs to the VgrG protein family.</text>
</comment>
<evidence type="ECO:0000256" key="1">
    <source>
        <dbReference type="ARBA" id="ARBA00005558"/>
    </source>
</evidence>
<dbReference type="EMBL" id="CXWD01000004">
    <property type="protein sequence ID" value="CTQ66876.1"/>
    <property type="molecule type" value="Genomic_DNA"/>
</dbReference>
<accession>A0A0M6ZXE6</accession>
<dbReference type="NCBIfam" id="TIGR03361">
    <property type="entry name" value="VI_Rhs_Vgr"/>
    <property type="match status" value="1"/>
</dbReference>
<sequence>MSSEAMQGKMSITLPGVSSSDVYVEALHGVEALTDGYRFTTDIVSKDPIKLPDMMGKAATLTLEMGEEKMEAQGVIEGAETRDPTPNREFCYRFVIEPELSMLRHSAQNQVYGTDKDVTVIDILTSELSDANKKNSNTSSSRVPRQIQYDMLPSSGDYPKLHFVMQYREHDLNFLKRMCERFGIFFSFDHSSDKEKVVFGDRKEHFTKLSGKQITEELSYRSKEQVMGTGDFGIWSFNQKFITQSGTVALREYNEETPKVDLFVSQDASFPGQGITTRYGEHYATVSEGNFIAKRRVELVETERQQFVGDSNIPLLRPGYFFQLKDHPIRDLDGLYIVTEVTHSCVNTTPLGFSSADMTPEPYRNRFVCVPFDNGFRPSIVTPKPSIPGYISAVIDGETEGKRAELDSAGRYRVRILDEESGLSQGKASYVVRKMEPYGGGDGYGSHSTLLIGTEVLLGFLHGDPDRPVILGAVSNGEQVNPVTATNQNVAHRTRTASGIIMQISDGSA</sequence>
<dbReference type="RefSeq" id="WP_055670982.1">
    <property type="nucleotide sequence ID" value="NZ_CXWD01000004.1"/>
</dbReference>
<dbReference type="Pfam" id="PF05954">
    <property type="entry name" value="Phage_GPD"/>
    <property type="match status" value="1"/>
</dbReference>
<evidence type="ECO:0000313" key="4">
    <source>
        <dbReference type="Proteomes" id="UP000053235"/>
    </source>
</evidence>
<organism evidence="3 4">
    <name type="scientific">Roseibium alexandrii</name>
    <dbReference type="NCBI Taxonomy" id="388408"/>
    <lineage>
        <taxon>Bacteria</taxon>
        <taxon>Pseudomonadati</taxon>
        <taxon>Pseudomonadota</taxon>
        <taxon>Alphaproteobacteria</taxon>
        <taxon>Hyphomicrobiales</taxon>
        <taxon>Stappiaceae</taxon>
        <taxon>Roseibium</taxon>
    </lineage>
</organism>
<dbReference type="Pfam" id="PF04717">
    <property type="entry name" value="Phage_base_V"/>
    <property type="match status" value="1"/>
</dbReference>
<dbReference type="Gene3D" id="4.10.220.110">
    <property type="match status" value="1"/>
</dbReference>
<dbReference type="OrthoDB" id="9762420at2"/>
<evidence type="ECO:0000259" key="2">
    <source>
        <dbReference type="Pfam" id="PF04717"/>
    </source>
</evidence>
<evidence type="ECO:0000313" key="3">
    <source>
        <dbReference type="EMBL" id="CTQ66876.1"/>
    </source>
</evidence>
<dbReference type="InterPro" id="IPR017847">
    <property type="entry name" value="T6SS_RhsGE_Vgr_subset"/>
</dbReference>
<dbReference type="Gene3D" id="3.55.50.10">
    <property type="entry name" value="Baseplate protein-like domains"/>
    <property type="match status" value="1"/>
</dbReference>
<proteinExistence type="inferred from homology"/>
<keyword evidence="4" id="KW-1185">Reference proteome</keyword>
<dbReference type="InterPro" id="IPR006531">
    <property type="entry name" value="Gp5/Vgr_OB"/>
</dbReference>
<dbReference type="STRING" id="388408.LAX5112_01126"/>
<dbReference type="Gene3D" id="2.40.50.230">
    <property type="entry name" value="Gp5 N-terminal domain"/>
    <property type="match status" value="1"/>
</dbReference>
<gene>
    <name evidence="3" type="ORF">LAX5112_01126</name>
</gene>
<feature type="domain" description="Gp5/Type VI secretion system Vgr protein OB-fold" evidence="2">
    <location>
        <begin position="408"/>
        <end position="474"/>
    </location>
</feature>
<dbReference type="SUPFAM" id="SSF69279">
    <property type="entry name" value="Phage tail proteins"/>
    <property type="match status" value="2"/>
</dbReference>
<dbReference type="InterPro" id="IPR006533">
    <property type="entry name" value="T6SS_Vgr_RhsGE"/>
</dbReference>
<dbReference type="Gene3D" id="2.30.110.50">
    <property type="match status" value="1"/>
</dbReference>
<name>A0A0M6ZXE6_9HYPH</name>
<dbReference type="SUPFAM" id="SSF69255">
    <property type="entry name" value="gp5 N-terminal domain-like"/>
    <property type="match status" value="1"/>
</dbReference>
<dbReference type="NCBIfam" id="TIGR01646">
    <property type="entry name" value="vgr_GE"/>
    <property type="match status" value="1"/>
</dbReference>
<dbReference type="InterPro" id="IPR037026">
    <property type="entry name" value="Vgr_OB-fold_dom_sf"/>
</dbReference>
<reference evidence="4" key="1">
    <citation type="submission" date="2015-07" db="EMBL/GenBank/DDBJ databases">
        <authorList>
            <person name="Rodrigo-Torres Lidia"/>
            <person name="Arahal R.David."/>
        </authorList>
    </citation>
    <scope>NUCLEOTIDE SEQUENCE [LARGE SCALE GENOMIC DNA]</scope>
    <source>
        <strain evidence="4">CECT 5112</strain>
    </source>
</reference>
<dbReference type="Proteomes" id="UP000053235">
    <property type="component" value="Unassembled WGS sequence"/>
</dbReference>